<dbReference type="PROSITE" id="PS50042">
    <property type="entry name" value="CNMP_BINDING_3"/>
    <property type="match status" value="1"/>
</dbReference>
<organism evidence="2 3">
    <name type="scientific">Marinibactrum halimedae</name>
    <dbReference type="NCBI Taxonomy" id="1444977"/>
    <lineage>
        <taxon>Bacteria</taxon>
        <taxon>Pseudomonadati</taxon>
        <taxon>Pseudomonadota</taxon>
        <taxon>Gammaproteobacteria</taxon>
        <taxon>Cellvibrionales</taxon>
        <taxon>Cellvibrionaceae</taxon>
        <taxon>Marinibactrum</taxon>
    </lineage>
</organism>
<comment type="caution">
    <text evidence="2">The sequence shown here is derived from an EMBL/GenBank/DDBJ whole genome shotgun (WGS) entry which is preliminary data.</text>
</comment>
<dbReference type="Gene3D" id="2.60.120.10">
    <property type="entry name" value="Jelly Rolls"/>
    <property type="match status" value="1"/>
</dbReference>
<dbReference type="InterPro" id="IPR000595">
    <property type="entry name" value="cNMP-bd_dom"/>
</dbReference>
<evidence type="ECO:0000313" key="3">
    <source>
        <dbReference type="Proteomes" id="UP001156870"/>
    </source>
</evidence>
<proteinExistence type="predicted"/>
<reference evidence="2 3" key="1">
    <citation type="journal article" date="2014" name="Int. J. Syst. Evol. Microbiol.">
        <title>Complete genome sequence of Corynebacterium casei LMG S-19264T (=DSM 44701T), isolated from a smear-ripened cheese.</title>
        <authorList>
            <consortium name="US DOE Joint Genome Institute (JGI-PGF)"/>
            <person name="Walter F."/>
            <person name="Albersmeier A."/>
            <person name="Kalinowski J."/>
            <person name="Ruckert C."/>
        </authorList>
    </citation>
    <scope>NUCLEOTIDE SEQUENCE [LARGE SCALE GENOMIC DNA]</scope>
    <source>
        <strain evidence="2 3">NBRC 110095</strain>
    </source>
</reference>
<evidence type="ECO:0000259" key="1">
    <source>
        <dbReference type="PROSITE" id="PS50042"/>
    </source>
</evidence>
<dbReference type="CDD" id="cd00038">
    <property type="entry name" value="CAP_ED"/>
    <property type="match status" value="1"/>
</dbReference>
<dbReference type="Pfam" id="PF00027">
    <property type="entry name" value="cNMP_binding"/>
    <property type="match status" value="1"/>
</dbReference>
<gene>
    <name evidence="2" type="ORF">GCM10007877_09590</name>
</gene>
<protein>
    <recommendedName>
        <fullName evidence="1">Cyclic nucleotide-binding domain-containing protein</fullName>
    </recommendedName>
</protein>
<name>A0AA37T1F5_9GAMM</name>
<accession>A0AA37T1F5</accession>
<dbReference type="InterPro" id="IPR014710">
    <property type="entry name" value="RmlC-like_jellyroll"/>
</dbReference>
<dbReference type="SMART" id="SM00100">
    <property type="entry name" value="cNMP"/>
    <property type="match status" value="1"/>
</dbReference>
<dbReference type="SUPFAM" id="SSF51206">
    <property type="entry name" value="cAMP-binding domain-like"/>
    <property type="match status" value="1"/>
</dbReference>
<evidence type="ECO:0000313" key="2">
    <source>
        <dbReference type="EMBL" id="GLS25245.1"/>
    </source>
</evidence>
<dbReference type="EMBL" id="BSPD01000027">
    <property type="protein sequence ID" value="GLS25245.1"/>
    <property type="molecule type" value="Genomic_DNA"/>
</dbReference>
<sequence>MRIQSIVQTDAQAIDRLLNYIPFFRQVRSQDKQQYDFLLSESRLVDVSPGEQLLSSGEFDQRVYFLLKGELEVIVNRSDGLSQVVNTITPGELFGDLSMLLGGPRSANVAVDKNGKPALVFGTNFSLFSNLTDFNSISLLTKLAYYRNVVHNLRWKLEVYRSQQPNSIISSEHRKLRLFTGPQNTEEELHALHEQAKAMAQMLISWNRELSAENLNYAQKEPATFNLLVQELSVGGRGHN</sequence>
<dbReference type="Proteomes" id="UP001156870">
    <property type="component" value="Unassembled WGS sequence"/>
</dbReference>
<dbReference type="InterPro" id="IPR018490">
    <property type="entry name" value="cNMP-bd_dom_sf"/>
</dbReference>
<keyword evidence="3" id="KW-1185">Reference proteome</keyword>
<feature type="domain" description="Cyclic nucleotide-binding" evidence="1">
    <location>
        <begin position="23"/>
        <end position="109"/>
    </location>
</feature>
<dbReference type="AlphaFoldDB" id="A0AA37T1F5"/>
<dbReference type="RefSeq" id="WP_232594491.1">
    <property type="nucleotide sequence ID" value="NZ_BSPD01000027.1"/>
</dbReference>